<organism evidence="1 2">
    <name type="scientific">Rhizopus oryzae</name>
    <name type="common">Mucormycosis agent</name>
    <name type="synonym">Rhizopus arrhizus var. delemar</name>
    <dbReference type="NCBI Taxonomy" id="64495"/>
    <lineage>
        <taxon>Eukaryota</taxon>
        <taxon>Fungi</taxon>
        <taxon>Fungi incertae sedis</taxon>
        <taxon>Mucoromycota</taxon>
        <taxon>Mucoromycotina</taxon>
        <taxon>Mucoromycetes</taxon>
        <taxon>Mucorales</taxon>
        <taxon>Mucorineae</taxon>
        <taxon>Rhizopodaceae</taxon>
        <taxon>Rhizopus</taxon>
    </lineage>
</organism>
<keyword evidence="2" id="KW-1185">Reference proteome</keyword>
<dbReference type="AlphaFoldDB" id="A0A9P6WQR6"/>
<proteinExistence type="predicted"/>
<reference evidence="1" key="1">
    <citation type="journal article" date="2020" name="Microb. Genom.">
        <title>Genetic diversity of clinical and environmental Mucorales isolates obtained from an investigation of mucormycosis cases among solid organ transplant recipients.</title>
        <authorList>
            <person name="Nguyen M.H."/>
            <person name="Kaul D."/>
            <person name="Muto C."/>
            <person name="Cheng S.J."/>
            <person name="Richter R.A."/>
            <person name="Bruno V.M."/>
            <person name="Liu G."/>
            <person name="Beyhan S."/>
            <person name="Sundermann A.J."/>
            <person name="Mounaud S."/>
            <person name="Pasculle A.W."/>
            <person name="Nierman W.C."/>
            <person name="Driscoll E."/>
            <person name="Cumbie R."/>
            <person name="Clancy C.J."/>
            <person name="Dupont C.L."/>
        </authorList>
    </citation>
    <scope>NUCLEOTIDE SEQUENCE</scope>
    <source>
        <strain evidence="1">GL11</strain>
    </source>
</reference>
<evidence type="ECO:0000313" key="1">
    <source>
        <dbReference type="EMBL" id="KAG1270041.1"/>
    </source>
</evidence>
<dbReference type="EMBL" id="JAANQT010023585">
    <property type="protein sequence ID" value="KAG1270041.1"/>
    <property type="molecule type" value="Genomic_DNA"/>
</dbReference>
<sequence length="67" mass="7034">MAARALRFQHGVFFHVCGHPAASIRGALRTRRQRIRSGQGEGAELAGRAPVLEQAGGTVAAPAGQQE</sequence>
<evidence type="ECO:0000313" key="2">
    <source>
        <dbReference type="Proteomes" id="UP000716291"/>
    </source>
</evidence>
<accession>A0A9P6WQR6</accession>
<protein>
    <submittedName>
        <fullName evidence="1">Uncharacterized protein</fullName>
    </submittedName>
</protein>
<gene>
    <name evidence="1" type="ORF">G6F64_015655</name>
</gene>
<dbReference type="Proteomes" id="UP000716291">
    <property type="component" value="Unassembled WGS sequence"/>
</dbReference>
<name>A0A9P6WQR6_RHIOR</name>
<comment type="caution">
    <text evidence="1">The sequence shown here is derived from an EMBL/GenBank/DDBJ whole genome shotgun (WGS) entry which is preliminary data.</text>
</comment>